<evidence type="ECO:0000256" key="5">
    <source>
        <dbReference type="SAM" id="MobiDB-lite"/>
    </source>
</evidence>
<dbReference type="InterPro" id="IPR013881">
    <property type="entry name" value="Pre-mRNA_splic_Prp3_dom"/>
</dbReference>
<dbReference type="AlphaFoldDB" id="A0A0D2AGT0"/>
<keyword evidence="4" id="KW-0539">Nucleus</keyword>
<dbReference type="GeneID" id="27348980"/>
<reference evidence="8 9" key="1">
    <citation type="submission" date="2015-01" db="EMBL/GenBank/DDBJ databases">
        <title>The Genome Sequence of Cladophialophora immunda CBS83496.</title>
        <authorList>
            <consortium name="The Broad Institute Genomics Platform"/>
            <person name="Cuomo C."/>
            <person name="de Hoog S."/>
            <person name="Gorbushina A."/>
            <person name="Stielow B."/>
            <person name="Teixiera M."/>
            <person name="Abouelleil A."/>
            <person name="Chapman S.B."/>
            <person name="Priest M."/>
            <person name="Young S.K."/>
            <person name="Wortman J."/>
            <person name="Nusbaum C."/>
            <person name="Birren B."/>
        </authorList>
    </citation>
    <scope>NUCLEOTIDE SEQUENCE [LARGE SCALE GENOMIC DNA]</scope>
    <source>
        <strain evidence="8 9">CBS 83496</strain>
    </source>
</reference>
<feature type="domain" description="Small nuclear ribonucleoprotein Prp3 C-terminal" evidence="6">
    <location>
        <begin position="446"/>
        <end position="588"/>
    </location>
</feature>
<evidence type="ECO:0000259" key="6">
    <source>
        <dbReference type="Pfam" id="PF06544"/>
    </source>
</evidence>
<dbReference type="STRING" id="569365.A0A0D2AGT0"/>
<dbReference type="Pfam" id="PF08572">
    <property type="entry name" value="PRP3"/>
    <property type="match status" value="1"/>
</dbReference>
<feature type="compositionally biased region" description="Low complexity" evidence="5">
    <location>
        <begin position="32"/>
        <end position="49"/>
    </location>
</feature>
<evidence type="ECO:0000313" key="9">
    <source>
        <dbReference type="Proteomes" id="UP000054466"/>
    </source>
</evidence>
<dbReference type="PANTHER" id="PTHR14212">
    <property type="entry name" value="U4/U6-ASSOCIATED RNA SPLICING FACTOR-RELATED"/>
    <property type="match status" value="1"/>
</dbReference>
<dbReference type="OrthoDB" id="10264544at2759"/>
<dbReference type="RefSeq" id="XP_016244263.1">
    <property type="nucleotide sequence ID" value="XM_016397072.1"/>
</dbReference>
<feature type="compositionally biased region" description="Basic and acidic residues" evidence="5">
    <location>
        <begin position="12"/>
        <end position="23"/>
    </location>
</feature>
<evidence type="ECO:0000256" key="4">
    <source>
        <dbReference type="ARBA" id="ARBA00023242"/>
    </source>
</evidence>
<dbReference type="InterPro" id="IPR010541">
    <property type="entry name" value="Prp3_C"/>
</dbReference>
<dbReference type="GO" id="GO:0000398">
    <property type="term" value="P:mRNA splicing, via spliceosome"/>
    <property type="evidence" value="ECO:0007669"/>
    <property type="project" value="InterPro"/>
</dbReference>
<keyword evidence="2" id="KW-0507">mRNA processing</keyword>
<feature type="region of interest" description="Disordered" evidence="5">
    <location>
        <begin position="159"/>
        <end position="195"/>
    </location>
</feature>
<sequence>MADRASNVLKRLHPEDDGLESQKRARSNNGSPRPTTPATAAASAPMGAKPDADAIVARAKAAAAAKAAELKAKLAAMKSGASPASPAMTASASPNPPLSATDRIAQMRARVAAATGRVAAQTQQRPSTNYSAPAYNDDMSKARGGLNIGIHPDLLADSQHDAQRSKGRTPQPKFPSAIGNRRTESPASMQQKAQLDLSGPSLEELKENPYFDATLGSRNVLPKGRHSRQLVFNQKGKYIQQAAALRRQAQLEAMKKKIAERARQAGLEEDLDTEKAFLVPAPPDLEWWDEGLVNGKSYDAISDPANLKIDTPDSIITVYIQHPVLIEPPQEKNNPAPKPMYLTSKEQAKLRRQRRMADLKEEQAKIRLGLVPPPPPKVKKSNLMRVLGEEAVKDPTAVEARVNREIAERQQKAEEANLARKLTKEQRAEKLVKQQAEDAARGIQIRVYKIDSLANGKHRYQVSVNADQNALTGVVIMHPKMNLVVVEGGEHSIRNYDKLMQNRIRWTEMEAPRSVAEGNREALAKWLEAEDENGELKDLSLNKCELVFKGEEKQRSFKRWLGARVCETDAQAKDVLSRAKMENFWALAKTFKREV</sequence>
<organism evidence="8 9">
    <name type="scientific">Cladophialophora immunda</name>
    <dbReference type="NCBI Taxonomy" id="569365"/>
    <lineage>
        <taxon>Eukaryota</taxon>
        <taxon>Fungi</taxon>
        <taxon>Dikarya</taxon>
        <taxon>Ascomycota</taxon>
        <taxon>Pezizomycotina</taxon>
        <taxon>Eurotiomycetes</taxon>
        <taxon>Chaetothyriomycetidae</taxon>
        <taxon>Chaetothyriales</taxon>
        <taxon>Herpotrichiellaceae</taxon>
        <taxon>Cladophialophora</taxon>
    </lineage>
</organism>
<dbReference type="VEuPathDB" id="FungiDB:PV07_09786"/>
<dbReference type="Pfam" id="PF06544">
    <property type="entry name" value="Prp3_C"/>
    <property type="match status" value="1"/>
</dbReference>
<evidence type="ECO:0000313" key="8">
    <source>
        <dbReference type="EMBL" id="KIW24047.1"/>
    </source>
</evidence>
<dbReference type="InterPro" id="IPR027104">
    <property type="entry name" value="Prp3"/>
</dbReference>
<evidence type="ECO:0000259" key="7">
    <source>
        <dbReference type="Pfam" id="PF08572"/>
    </source>
</evidence>
<feature type="domain" description="Pre-mRNA-splicing factor 3" evidence="7">
    <location>
        <begin position="208"/>
        <end position="423"/>
    </location>
</feature>
<accession>A0A0D2AGT0</accession>
<dbReference type="Proteomes" id="UP000054466">
    <property type="component" value="Unassembled WGS sequence"/>
</dbReference>
<protein>
    <submittedName>
        <fullName evidence="8">Uncharacterized protein</fullName>
    </submittedName>
</protein>
<comment type="subcellular location">
    <subcellularLocation>
        <location evidence="1">Nucleus</location>
    </subcellularLocation>
</comment>
<dbReference type="CDD" id="cd24162">
    <property type="entry name" value="Prp3_C"/>
    <property type="match status" value="1"/>
</dbReference>
<evidence type="ECO:0000256" key="2">
    <source>
        <dbReference type="ARBA" id="ARBA00022664"/>
    </source>
</evidence>
<name>A0A0D2AGT0_9EURO</name>
<keyword evidence="9" id="KW-1185">Reference proteome</keyword>
<dbReference type="PANTHER" id="PTHR14212:SF0">
    <property type="entry name" value="U4_U6 SMALL NUCLEAR RIBONUCLEOPROTEIN PRP3"/>
    <property type="match status" value="1"/>
</dbReference>
<gene>
    <name evidence="8" type="ORF">PV07_09786</name>
</gene>
<proteinExistence type="predicted"/>
<evidence type="ECO:0000256" key="1">
    <source>
        <dbReference type="ARBA" id="ARBA00004123"/>
    </source>
</evidence>
<dbReference type="EMBL" id="KN847045">
    <property type="protein sequence ID" value="KIW24047.1"/>
    <property type="molecule type" value="Genomic_DNA"/>
</dbReference>
<dbReference type="GO" id="GO:0046540">
    <property type="term" value="C:U4/U6 x U5 tri-snRNP complex"/>
    <property type="evidence" value="ECO:0007669"/>
    <property type="project" value="InterPro"/>
</dbReference>
<evidence type="ECO:0000256" key="3">
    <source>
        <dbReference type="ARBA" id="ARBA00023187"/>
    </source>
</evidence>
<keyword evidence="3" id="KW-0508">mRNA splicing</keyword>
<feature type="region of interest" description="Disordered" evidence="5">
    <location>
        <begin position="1"/>
        <end position="49"/>
    </location>
</feature>